<feature type="coiled-coil region" evidence="1">
    <location>
        <begin position="170"/>
        <end position="204"/>
    </location>
</feature>
<keyword evidence="3" id="KW-1185">Reference proteome</keyword>
<reference evidence="2 3" key="1">
    <citation type="submission" date="2018-09" db="EMBL/GenBank/DDBJ databases">
        <title>Genome sequencing of strain 1JSPR-7.</title>
        <authorList>
            <person name="Heo J."/>
            <person name="Kim S.-J."/>
            <person name="Kwon S.-W."/>
        </authorList>
    </citation>
    <scope>NUCLEOTIDE SEQUENCE [LARGE SCALE GENOMIC DNA]</scope>
    <source>
        <strain evidence="2 3">1JSPR-7</strain>
    </source>
</reference>
<proteinExistence type="predicted"/>
<keyword evidence="1" id="KW-0175">Coiled coil</keyword>
<evidence type="ECO:0000313" key="3">
    <source>
        <dbReference type="Proteomes" id="UP000269374"/>
    </source>
</evidence>
<dbReference type="Proteomes" id="UP000269374">
    <property type="component" value="Chromosome"/>
</dbReference>
<dbReference type="AlphaFoldDB" id="A0A387BG74"/>
<dbReference type="EMBL" id="CP032627">
    <property type="protein sequence ID" value="AYF99839.1"/>
    <property type="molecule type" value="Genomic_DNA"/>
</dbReference>
<dbReference type="KEGG" id="lact:D7I46_01320"/>
<evidence type="ECO:0000313" key="2">
    <source>
        <dbReference type="EMBL" id="AYF99839.1"/>
    </source>
</evidence>
<organism evidence="2 3">
    <name type="scientific">Lactococcus allomyrinae</name>
    <dbReference type="NCBI Taxonomy" id="2419773"/>
    <lineage>
        <taxon>Bacteria</taxon>
        <taxon>Bacillati</taxon>
        <taxon>Bacillota</taxon>
        <taxon>Bacilli</taxon>
        <taxon>Lactobacillales</taxon>
        <taxon>Streptococcaceae</taxon>
        <taxon>Lactococcus</taxon>
    </lineage>
</organism>
<gene>
    <name evidence="2" type="ORF">D7I46_01320</name>
</gene>
<dbReference type="RefSeq" id="WP_120771228.1">
    <property type="nucleotide sequence ID" value="NZ_CP032627.1"/>
</dbReference>
<evidence type="ECO:0000256" key="1">
    <source>
        <dbReference type="SAM" id="Coils"/>
    </source>
</evidence>
<accession>A0A387BG74</accession>
<protein>
    <submittedName>
        <fullName evidence="2">Uncharacterized protein</fullName>
    </submittedName>
</protein>
<sequence length="212" mass="24666">MENKVEEYKVEDGTEVEKEEFEKWGLATSRAPELQELRDAIDLDNQKPSPYETLCLVEVKRNPIIRFFNIAMNDKNYTPSKRYKSFIETVSQVLTCGVIATDNSLTDNCLEFLMPEDNAMMALYFLADSIFPVALWELIDKNEKDAFDVNGLAPLVEFYNLIAPLVAMVADDLIQEYRRTERRNERLERILKDHQEKVVALEKETLSQFLQK</sequence>
<name>A0A387BG74_9LACT</name>